<dbReference type="OrthoDB" id="4217619at2759"/>
<dbReference type="Gene3D" id="2.30.42.10">
    <property type="match status" value="1"/>
</dbReference>
<dbReference type="GeneID" id="27343919"/>
<dbReference type="InterPro" id="IPR009003">
    <property type="entry name" value="Peptidase_S1_PA"/>
</dbReference>
<dbReference type="SUPFAM" id="SSF50494">
    <property type="entry name" value="Trypsin-like serine proteases"/>
    <property type="match status" value="2"/>
</dbReference>
<dbReference type="PANTHER" id="PTHR46366:SF8">
    <property type="entry name" value="PRO-APOPTOTIC SERINE PROTEASE NMA111"/>
    <property type="match status" value="1"/>
</dbReference>
<comment type="similarity">
    <text evidence="2">Belongs to the peptidase S1C family.</text>
</comment>
<evidence type="ECO:0000256" key="1">
    <source>
        <dbReference type="ARBA" id="ARBA00002558"/>
    </source>
</evidence>
<gene>
    <name evidence="8" type="ORF">PV07_04725</name>
</gene>
<evidence type="ECO:0000313" key="9">
    <source>
        <dbReference type="Proteomes" id="UP000054466"/>
    </source>
</evidence>
<dbReference type="HOGENOM" id="CLU_003212_0_0_1"/>
<dbReference type="CDD" id="cd06719">
    <property type="entry name" value="PDZ2-4_Nma111p-like"/>
    <property type="match status" value="1"/>
</dbReference>
<dbReference type="Proteomes" id="UP000054466">
    <property type="component" value="Unassembled WGS sequence"/>
</dbReference>
<dbReference type="Gene3D" id="2.40.10.120">
    <property type="match status" value="1"/>
</dbReference>
<name>A0A0D2AUF0_9EURO</name>
<accession>A0A0D2AUF0</accession>
<sequence>MSGIKKDESLWSTTLKRVDKALVIVQSNQRRSFDGYFAGAVQGTGFIIAIEAGSVFVLTAKHVVHGPSEGICVFHDHQKFVYKVKDTDPIHDWAILDIHVPLHLTANYKVLPLKPDAATVGLDCKIMGNNAGEERAILSATISQVDRDAPYHSNSYHDFNVAYIQADAGGTGGSSGSPLIDVNGNVVAMVTENDGEDIAMTNFFITLDILVRALEDVRNGRRIPRGTIQTKWLSKLLAECRSLGLSAEMEMELLSQAPDTKKLLFADKILPLGPAHDRIQHGDLLLCAGGQTVTSQLGMESILDSNEGKELTLGLLRKGTFVEVTVSVQDLYAVTPSRFLDFSGATFHDISLQKAMEHNIPCRGVYVADADEPFKLTTKGFFRNWLIEKVGDIEISNLDEFIAAVKCLPHNSKTTIYCYNLWSRHEKCTVTVTLHRRTLPMDLWCWNTSTKTWDCTKFAPCGPSISPPLSGMCGNDKIYPKVAATALASSVHVYSFAPAKLDSLDNKVNEGYGVVVEDKGVVLVSKAVVPSDSCEVLLTFSERNTLPAEGIFCHPLNGFALVKYDPDKLPKTVAAVKQGSQIPIIGSSVIFLTFCEDRRPIVTNTTVTDYAFVKIPADDLRPRYRTINTEVLQIESPLGSQHSSGILLDNDGTLVALWQSCPSYKRRNCYGLPVAPLEAYVHAFVQGDHLKWRFIDTEFSALRMEGCRDRGVTPSWIDEVFQVRPTRNQLLVVKNGRLPFENGDIVLSIDGKPATDTSKILVLEKEQVDAMVVRNRKEISLTIHTQPLSILSTSHAVRFCGLLLQKPHFAVSQRRLENPSEIYVADIEQGSPGAEVKNHSFITHLNGNQCRTLDQFLTVAEGIQRDTSFTLTQITPDDQTQNVEIWRQDRFFPLTEYVKTPEKGAWEVSETRFTEGL</sequence>
<dbReference type="RefSeq" id="XP_016249078.1">
    <property type="nucleotide sequence ID" value="XM_016391559.1"/>
</dbReference>
<dbReference type="PRINTS" id="PR00834">
    <property type="entry name" value="PROTEASES2C"/>
</dbReference>
<evidence type="ECO:0000256" key="5">
    <source>
        <dbReference type="ARBA" id="ARBA00022703"/>
    </source>
</evidence>
<dbReference type="PANTHER" id="PTHR46366">
    <property type="entry name" value="PRO-APOPTOTIC SERINE PROTEASE NMA111"/>
    <property type="match status" value="1"/>
</dbReference>
<feature type="domain" description="PDZ-like" evidence="7">
    <location>
        <begin position="333"/>
        <end position="411"/>
    </location>
</feature>
<proteinExistence type="inferred from homology"/>
<dbReference type="Gene3D" id="2.40.10.10">
    <property type="entry name" value="Trypsin-like serine proteases"/>
    <property type="match status" value="2"/>
</dbReference>
<keyword evidence="9" id="KW-1185">Reference proteome</keyword>
<dbReference type="SUPFAM" id="SSF50156">
    <property type="entry name" value="PDZ domain-like"/>
    <property type="match status" value="1"/>
</dbReference>
<keyword evidence="6" id="KW-0677">Repeat</keyword>
<dbReference type="STRING" id="569365.A0A0D2AUF0"/>
<dbReference type="Pfam" id="PF13365">
    <property type="entry name" value="Trypsin_2"/>
    <property type="match status" value="1"/>
</dbReference>
<reference evidence="8 9" key="1">
    <citation type="submission" date="2015-01" db="EMBL/GenBank/DDBJ databases">
        <title>The Genome Sequence of Cladophialophora immunda CBS83496.</title>
        <authorList>
            <consortium name="The Broad Institute Genomics Platform"/>
            <person name="Cuomo C."/>
            <person name="de Hoog S."/>
            <person name="Gorbushina A."/>
            <person name="Stielow B."/>
            <person name="Teixiera M."/>
            <person name="Abouelleil A."/>
            <person name="Chapman S.B."/>
            <person name="Priest M."/>
            <person name="Young S.K."/>
            <person name="Wortman J."/>
            <person name="Nusbaum C."/>
            <person name="Birren B."/>
        </authorList>
    </citation>
    <scope>NUCLEOTIDE SEQUENCE [LARGE SCALE GENOMIC DNA]</scope>
    <source>
        <strain evidence="8 9">CBS 83496</strain>
    </source>
</reference>
<dbReference type="AlphaFoldDB" id="A0A0D2AUF0"/>
<evidence type="ECO:0000256" key="2">
    <source>
        <dbReference type="ARBA" id="ARBA00010541"/>
    </source>
</evidence>
<keyword evidence="5" id="KW-0053">Apoptosis</keyword>
<evidence type="ECO:0000256" key="6">
    <source>
        <dbReference type="ARBA" id="ARBA00022737"/>
    </source>
</evidence>
<evidence type="ECO:0000259" key="7">
    <source>
        <dbReference type="Pfam" id="PF12812"/>
    </source>
</evidence>
<dbReference type="VEuPathDB" id="FungiDB:PV07_04725"/>
<dbReference type="InterPro" id="IPR036034">
    <property type="entry name" value="PDZ_sf"/>
</dbReference>
<dbReference type="EMBL" id="KN847042">
    <property type="protein sequence ID" value="KIW28862.1"/>
    <property type="molecule type" value="Genomic_DNA"/>
</dbReference>
<dbReference type="InterPro" id="IPR025926">
    <property type="entry name" value="PDZ-like_dom"/>
</dbReference>
<dbReference type="InterPro" id="IPR043504">
    <property type="entry name" value="Peptidase_S1_PA_chymotrypsin"/>
</dbReference>
<evidence type="ECO:0000256" key="4">
    <source>
        <dbReference type="ARBA" id="ARBA00021524"/>
    </source>
</evidence>
<dbReference type="GO" id="GO:0004252">
    <property type="term" value="F:serine-type endopeptidase activity"/>
    <property type="evidence" value="ECO:0007669"/>
    <property type="project" value="InterPro"/>
</dbReference>
<organism evidence="8 9">
    <name type="scientific">Cladophialophora immunda</name>
    <dbReference type="NCBI Taxonomy" id="569365"/>
    <lineage>
        <taxon>Eukaryota</taxon>
        <taxon>Fungi</taxon>
        <taxon>Dikarya</taxon>
        <taxon>Ascomycota</taxon>
        <taxon>Pezizomycotina</taxon>
        <taxon>Eurotiomycetes</taxon>
        <taxon>Chaetothyriomycetidae</taxon>
        <taxon>Chaetothyriales</taxon>
        <taxon>Herpotrichiellaceae</taxon>
        <taxon>Cladophialophora</taxon>
    </lineage>
</organism>
<dbReference type="GO" id="GO:0006915">
    <property type="term" value="P:apoptotic process"/>
    <property type="evidence" value="ECO:0007669"/>
    <property type="project" value="UniProtKB-KW"/>
</dbReference>
<evidence type="ECO:0000313" key="8">
    <source>
        <dbReference type="EMBL" id="KIW28862.1"/>
    </source>
</evidence>
<dbReference type="InterPro" id="IPR001940">
    <property type="entry name" value="Peptidase_S1C"/>
</dbReference>
<dbReference type="GO" id="GO:0006508">
    <property type="term" value="P:proteolysis"/>
    <property type="evidence" value="ECO:0007669"/>
    <property type="project" value="InterPro"/>
</dbReference>
<dbReference type="Pfam" id="PF12812">
    <property type="entry name" value="PDZ_1"/>
    <property type="match status" value="1"/>
</dbReference>
<evidence type="ECO:0000256" key="3">
    <source>
        <dbReference type="ARBA" id="ARBA00020338"/>
    </source>
</evidence>
<protein>
    <recommendedName>
        <fullName evidence="3">Pro-apoptotic serine protease NMA111</fullName>
    </recommendedName>
    <alternativeName>
        <fullName evidence="4">Pro-apoptotic serine protease nma111</fullName>
    </alternativeName>
</protein>
<comment type="function">
    <text evidence="1">Nuclear serine protease which mediates apoptosis.</text>
</comment>